<evidence type="ECO:0000256" key="16">
    <source>
        <dbReference type="ARBA" id="ARBA00023136"/>
    </source>
</evidence>
<feature type="transmembrane region" description="Helical" evidence="18">
    <location>
        <begin position="12"/>
        <end position="39"/>
    </location>
</feature>
<dbReference type="InterPro" id="IPR003661">
    <property type="entry name" value="HisK_dim/P_dom"/>
</dbReference>
<dbReference type="FunFam" id="1.10.287.130:FF:000001">
    <property type="entry name" value="Two-component sensor histidine kinase"/>
    <property type="match status" value="1"/>
</dbReference>
<dbReference type="GO" id="GO:0016036">
    <property type="term" value="P:cellular response to phosphate starvation"/>
    <property type="evidence" value="ECO:0007669"/>
    <property type="project" value="TreeGrafter"/>
</dbReference>
<evidence type="ECO:0000256" key="1">
    <source>
        <dbReference type="ARBA" id="ARBA00000085"/>
    </source>
</evidence>
<dbReference type="Gene3D" id="1.10.287.130">
    <property type="match status" value="1"/>
</dbReference>
<reference evidence="20 21" key="1">
    <citation type="submission" date="2014-07" db="EMBL/GenBank/DDBJ databases">
        <title>Comparative analysis of Nitrosococcus oceani genome inventories of strains from Pacific and Atlantic gyres.</title>
        <authorList>
            <person name="Lim C.K."/>
            <person name="Wang L."/>
            <person name="Sayavedra-Soto L.A."/>
            <person name="Klotz M.G."/>
        </authorList>
    </citation>
    <scope>NUCLEOTIDE SEQUENCE [LARGE SCALE GENOMIC DNA]</scope>
    <source>
        <strain evidence="20 21">C-27</strain>
    </source>
</reference>
<dbReference type="CDD" id="cd00082">
    <property type="entry name" value="HisKA"/>
    <property type="match status" value="1"/>
</dbReference>
<dbReference type="PANTHER" id="PTHR45453:SF1">
    <property type="entry name" value="PHOSPHATE REGULON SENSOR PROTEIN PHOR"/>
    <property type="match status" value="1"/>
</dbReference>
<dbReference type="Gene3D" id="3.30.450.20">
    <property type="entry name" value="PAS domain"/>
    <property type="match status" value="1"/>
</dbReference>
<evidence type="ECO:0000256" key="12">
    <source>
        <dbReference type="ARBA" id="ARBA00022777"/>
    </source>
</evidence>
<evidence type="ECO:0000256" key="7">
    <source>
        <dbReference type="ARBA" id="ARBA00022553"/>
    </source>
</evidence>
<dbReference type="PROSITE" id="PS50109">
    <property type="entry name" value="HIS_KIN"/>
    <property type="match status" value="1"/>
</dbReference>
<keyword evidence="8" id="KW-0592">Phosphate transport</keyword>
<dbReference type="Pfam" id="PF13188">
    <property type="entry name" value="PAS_8"/>
    <property type="match status" value="1"/>
</dbReference>
<dbReference type="HOGENOM" id="CLU_000445_89_2_6"/>
<dbReference type="InterPro" id="IPR000014">
    <property type="entry name" value="PAS"/>
</dbReference>
<dbReference type="EC" id="2.7.13.3" evidence="3"/>
<dbReference type="InterPro" id="IPR014310">
    <property type="entry name" value="Sig_transdc_His_kinase_PhoR"/>
</dbReference>
<dbReference type="Pfam" id="PF00512">
    <property type="entry name" value="HisKA"/>
    <property type="match status" value="1"/>
</dbReference>
<sequence>MRADLWHLGGGLLLALLLGLILGQLFFWLFLFTLGYVLWQQRQLYHLYRWLQKPKKRPSPVEVGIMEEIVREIDFMRQRHRSRKDKISQYLKRFQKATTALPDATVVLNQYDEIEWANEASRRLLGLKSPWDMGQRISNLIRYPDFVELMALDRKVSGTVELPSPINSALHLNIRILPYGEGQRLLVVQDVTRLHQLERMRRDFIASVSHELRTPLTVLRGYLEILEKGKNVGSESWNRSFKTMGEQVGRMQHLVEDLLMLSRLESRDKKPAETPVAVPKMLAEICQEARILSGDRQHQIHLEADAALWLRGNEQELHSAFSNLVVNAIRYTPAQGNITLHWFKQQAGRPCLEVRDTGEGIAAEHLPRVTERFYRIDKGRSRKRGGTGLGLAIVKHVLSHHEAHLEIESELGKGSVFRCLFSIGRGQQPKVHFSKTG</sequence>
<dbReference type="GO" id="GO:0005886">
    <property type="term" value="C:plasma membrane"/>
    <property type="evidence" value="ECO:0007669"/>
    <property type="project" value="UniProtKB-SubCell"/>
</dbReference>
<dbReference type="InterPro" id="IPR035965">
    <property type="entry name" value="PAS-like_dom_sf"/>
</dbReference>
<dbReference type="GO" id="GO:0006817">
    <property type="term" value="P:phosphate ion transport"/>
    <property type="evidence" value="ECO:0007669"/>
    <property type="project" value="UniProtKB-KW"/>
</dbReference>
<comment type="catalytic activity">
    <reaction evidence="1">
        <text>ATP + protein L-histidine = ADP + protein N-phospho-L-histidine.</text>
        <dbReference type="EC" id="2.7.13.3"/>
    </reaction>
</comment>
<evidence type="ECO:0000313" key="21">
    <source>
        <dbReference type="Proteomes" id="UP000028839"/>
    </source>
</evidence>
<dbReference type="InterPro" id="IPR005467">
    <property type="entry name" value="His_kinase_dom"/>
</dbReference>
<dbReference type="SMART" id="SM00388">
    <property type="entry name" value="HisKA"/>
    <property type="match status" value="1"/>
</dbReference>
<name>A0A0E2YZM0_9GAMM</name>
<dbReference type="FunFam" id="3.30.565.10:FF:000032">
    <property type="entry name" value="Phosphate regulon sensor histidine kinase PhoR"/>
    <property type="match status" value="1"/>
</dbReference>
<evidence type="ECO:0000256" key="6">
    <source>
        <dbReference type="ARBA" id="ARBA00022475"/>
    </source>
</evidence>
<keyword evidence="10 18" id="KW-0812">Transmembrane</keyword>
<dbReference type="EMBL" id="JPGN01000075">
    <property type="protein sequence ID" value="KFI18659.1"/>
    <property type="molecule type" value="Genomic_DNA"/>
</dbReference>
<dbReference type="GO" id="GO:0005524">
    <property type="term" value="F:ATP binding"/>
    <property type="evidence" value="ECO:0007669"/>
    <property type="project" value="UniProtKB-KW"/>
</dbReference>
<dbReference type="Proteomes" id="UP000028839">
    <property type="component" value="Unassembled WGS sequence"/>
</dbReference>
<dbReference type="SUPFAM" id="SSF55785">
    <property type="entry name" value="PYP-like sensor domain (PAS domain)"/>
    <property type="match status" value="1"/>
</dbReference>
<evidence type="ECO:0000256" key="8">
    <source>
        <dbReference type="ARBA" id="ARBA00022592"/>
    </source>
</evidence>
<keyword evidence="6" id="KW-1003">Cell membrane</keyword>
<keyword evidence="13" id="KW-0067">ATP-binding</keyword>
<dbReference type="InterPro" id="IPR004358">
    <property type="entry name" value="Sig_transdc_His_kin-like_C"/>
</dbReference>
<evidence type="ECO:0000256" key="5">
    <source>
        <dbReference type="ARBA" id="ARBA00022448"/>
    </source>
</evidence>
<evidence type="ECO:0000313" key="20">
    <source>
        <dbReference type="EMBL" id="KFI18659.1"/>
    </source>
</evidence>
<dbReference type="PRINTS" id="PR00344">
    <property type="entry name" value="BCTRLSENSOR"/>
</dbReference>
<organism evidence="20 21">
    <name type="scientific">Nitrosococcus oceani C-27</name>
    <dbReference type="NCBI Taxonomy" id="314279"/>
    <lineage>
        <taxon>Bacteria</taxon>
        <taxon>Pseudomonadati</taxon>
        <taxon>Pseudomonadota</taxon>
        <taxon>Gammaproteobacteria</taxon>
        <taxon>Chromatiales</taxon>
        <taxon>Chromatiaceae</taxon>
        <taxon>Nitrosococcus</taxon>
    </lineage>
</organism>
<dbReference type="NCBIfam" id="TIGR02966">
    <property type="entry name" value="phoR_proteo"/>
    <property type="match status" value="1"/>
</dbReference>
<dbReference type="OrthoDB" id="9813151at2"/>
<comment type="subcellular location">
    <subcellularLocation>
        <location evidence="2">Cell membrane</location>
    </subcellularLocation>
</comment>
<evidence type="ECO:0000256" key="13">
    <source>
        <dbReference type="ARBA" id="ARBA00022840"/>
    </source>
</evidence>
<dbReference type="Gene3D" id="3.30.565.10">
    <property type="entry name" value="Histidine kinase-like ATPase, C-terminal domain"/>
    <property type="match status" value="1"/>
</dbReference>
<keyword evidence="14 18" id="KW-1133">Transmembrane helix</keyword>
<dbReference type="InterPro" id="IPR021766">
    <property type="entry name" value="PhoR_N"/>
</dbReference>
<dbReference type="SUPFAM" id="SSF55874">
    <property type="entry name" value="ATPase domain of HSP90 chaperone/DNA topoisomerase II/histidine kinase"/>
    <property type="match status" value="1"/>
</dbReference>
<comment type="function">
    <text evidence="17">Member of the two-component regulatory system PhoR/PhoB involved in the phosphate regulon genes expression. PhoR may function as a membrane-associated protein kinase that phosphorylates PhoB in response to environmental signals.</text>
</comment>
<dbReference type="InterPro" id="IPR050351">
    <property type="entry name" value="BphY/WalK/GraS-like"/>
</dbReference>
<comment type="caution">
    <text evidence="20">The sequence shown here is derived from an EMBL/GenBank/DDBJ whole genome shotgun (WGS) entry which is preliminary data.</text>
</comment>
<protein>
    <recommendedName>
        <fullName evidence="4">Phosphate regulon sensor protein PhoR</fullName>
        <ecNumber evidence="3">2.7.13.3</ecNumber>
    </recommendedName>
</protein>
<dbReference type="GO" id="GO:0000155">
    <property type="term" value="F:phosphorelay sensor kinase activity"/>
    <property type="evidence" value="ECO:0007669"/>
    <property type="project" value="InterPro"/>
</dbReference>
<evidence type="ECO:0000256" key="2">
    <source>
        <dbReference type="ARBA" id="ARBA00004236"/>
    </source>
</evidence>
<accession>A0A0E2YZM0</accession>
<proteinExistence type="predicted"/>
<evidence type="ECO:0000256" key="4">
    <source>
        <dbReference type="ARBA" id="ARBA00019665"/>
    </source>
</evidence>
<dbReference type="AlphaFoldDB" id="A0A0E2YZM0"/>
<evidence type="ECO:0000256" key="15">
    <source>
        <dbReference type="ARBA" id="ARBA00023012"/>
    </source>
</evidence>
<evidence type="ECO:0000256" key="18">
    <source>
        <dbReference type="SAM" id="Phobius"/>
    </source>
</evidence>
<keyword evidence="7" id="KW-0597">Phosphoprotein</keyword>
<keyword evidence="9" id="KW-0808">Transferase</keyword>
<evidence type="ECO:0000256" key="11">
    <source>
        <dbReference type="ARBA" id="ARBA00022741"/>
    </source>
</evidence>
<keyword evidence="15" id="KW-0902">Two-component regulatory system</keyword>
<dbReference type="SUPFAM" id="SSF47384">
    <property type="entry name" value="Homodimeric domain of signal transducing histidine kinase"/>
    <property type="match status" value="1"/>
</dbReference>
<keyword evidence="11" id="KW-0547">Nucleotide-binding</keyword>
<evidence type="ECO:0000256" key="17">
    <source>
        <dbReference type="ARBA" id="ARBA00025207"/>
    </source>
</evidence>
<evidence type="ECO:0000256" key="14">
    <source>
        <dbReference type="ARBA" id="ARBA00022989"/>
    </source>
</evidence>
<dbReference type="Pfam" id="PF11808">
    <property type="entry name" value="PhoR"/>
    <property type="match status" value="1"/>
</dbReference>
<dbReference type="InterPro" id="IPR036097">
    <property type="entry name" value="HisK_dim/P_sf"/>
</dbReference>
<keyword evidence="12" id="KW-0418">Kinase</keyword>
<gene>
    <name evidence="20" type="ORF">IB75_12785</name>
</gene>
<dbReference type="InterPro" id="IPR036890">
    <property type="entry name" value="HATPase_C_sf"/>
</dbReference>
<dbReference type="GO" id="GO:0004721">
    <property type="term" value="F:phosphoprotein phosphatase activity"/>
    <property type="evidence" value="ECO:0007669"/>
    <property type="project" value="InterPro"/>
</dbReference>
<dbReference type="NCBIfam" id="NF008235">
    <property type="entry name" value="PRK11006.1"/>
    <property type="match status" value="1"/>
</dbReference>
<evidence type="ECO:0000256" key="3">
    <source>
        <dbReference type="ARBA" id="ARBA00012438"/>
    </source>
</evidence>
<dbReference type="InterPro" id="IPR003594">
    <property type="entry name" value="HATPase_dom"/>
</dbReference>
<dbReference type="PANTHER" id="PTHR45453">
    <property type="entry name" value="PHOSPHATE REGULON SENSOR PROTEIN PHOR"/>
    <property type="match status" value="1"/>
</dbReference>
<feature type="domain" description="Histidine kinase" evidence="19">
    <location>
        <begin position="207"/>
        <end position="425"/>
    </location>
</feature>
<keyword evidence="16 18" id="KW-0472">Membrane</keyword>
<dbReference type="SMART" id="SM00387">
    <property type="entry name" value="HATPase_c"/>
    <property type="match status" value="1"/>
</dbReference>
<evidence type="ECO:0000256" key="10">
    <source>
        <dbReference type="ARBA" id="ARBA00022692"/>
    </source>
</evidence>
<dbReference type="Pfam" id="PF02518">
    <property type="entry name" value="HATPase_c"/>
    <property type="match status" value="1"/>
</dbReference>
<evidence type="ECO:0000259" key="19">
    <source>
        <dbReference type="PROSITE" id="PS50109"/>
    </source>
</evidence>
<evidence type="ECO:0000256" key="9">
    <source>
        <dbReference type="ARBA" id="ARBA00022679"/>
    </source>
</evidence>
<keyword evidence="5" id="KW-0813">Transport</keyword>